<dbReference type="InterPro" id="IPR013078">
    <property type="entry name" value="His_Pase_superF_clade-1"/>
</dbReference>
<evidence type="ECO:0000313" key="3">
    <source>
        <dbReference type="Proteomes" id="UP000034024"/>
    </source>
</evidence>
<dbReference type="RefSeq" id="WP_046842572.1">
    <property type="nucleotide sequence ID" value="NZ_BMHJ01000005.1"/>
</dbReference>
<feature type="region of interest" description="Disordered" evidence="1">
    <location>
        <begin position="17"/>
        <end position="46"/>
    </location>
</feature>
<dbReference type="KEGG" id="dch:SY84_01850"/>
<dbReference type="OrthoDB" id="9793115at2"/>
<accession>A0A0F7JIY7</accession>
<sequence>MKLLLIRHAQSENNVIEDRPDYTQARQPDPPLTAHGHHSARQFAQDADLRGVTHGFRLFR</sequence>
<dbReference type="PATRIC" id="fig|1309411.5.peg.391"/>
<dbReference type="AlphaFoldDB" id="A0A0F7JIY7"/>
<keyword evidence="3" id="KW-1185">Reference proteome</keyword>
<evidence type="ECO:0000313" key="2">
    <source>
        <dbReference type="EMBL" id="AKH15996.1"/>
    </source>
</evidence>
<dbReference type="Pfam" id="PF00300">
    <property type="entry name" value="His_Phos_1"/>
    <property type="match status" value="1"/>
</dbReference>
<protein>
    <recommendedName>
        <fullName evidence="4">Phosphoglycerate mutase</fullName>
    </recommendedName>
</protein>
<dbReference type="Gene3D" id="3.40.50.1240">
    <property type="entry name" value="Phosphoglycerate mutase-like"/>
    <property type="match status" value="1"/>
</dbReference>
<gene>
    <name evidence="2" type="ORF">SY84_01850</name>
</gene>
<dbReference type="InterPro" id="IPR029033">
    <property type="entry name" value="His_PPase_superfam"/>
</dbReference>
<dbReference type="Proteomes" id="UP000034024">
    <property type="component" value="Chromosome"/>
</dbReference>
<organism evidence="2 3">
    <name type="scientific">Deinococcus soli</name>
    <name type="common">ex Cha et al. 2016</name>
    <dbReference type="NCBI Taxonomy" id="1309411"/>
    <lineage>
        <taxon>Bacteria</taxon>
        <taxon>Thermotogati</taxon>
        <taxon>Deinococcota</taxon>
        <taxon>Deinococci</taxon>
        <taxon>Deinococcales</taxon>
        <taxon>Deinococcaceae</taxon>
        <taxon>Deinococcus</taxon>
    </lineage>
</organism>
<dbReference type="SUPFAM" id="SSF53254">
    <property type="entry name" value="Phosphoglycerate mutase-like"/>
    <property type="match status" value="1"/>
</dbReference>
<dbReference type="EMBL" id="CP011389">
    <property type="protein sequence ID" value="AKH15996.1"/>
    <property type="molecule type" value="Genomic_DNA"/>
</dbReference>
<proteinExistence type="predicted"/>
<evidence type="ECO:0008006" key="4">
    <source>
        <dbReference type="Google" id="ProtNLM"/>
    </source>
</evidence>
<reference evidence="2 3" key="1">
    <citation type="submission" date="2015-01" db="EMBL/GenBank/DDBJ databases">
        <title>Deinococcus soli/N5/whole genome sequencing.</title>
        <authorList>
            <person name="Kim M.K."/>
            <person name="Srinivasan S."/>
            <person name="Lee J.-J."/>
        </authorList>
    </citation>
    <scope>NUCLEOTIDE SEQUENCE [LARGE SCALE GENOMIC DNA]</scope>
    <source>
        <strain evidence="2 3">N5</strain>
    </source>
</reference>
<evidence type="ECO:0000256" key="1">
    <source>
        <dbReference type="SAM" id="MobiDB-lite"/>
    </source>
</evidence>
<name>A0A0F7JIY7_9DEIO</name>